<dbReference type="STRING" id="679926.Mpet_0021"/>
<keyword evidence="3" id="KW-1185">Reference proteome</keyword>
<dbReference type="InterPro" id="IPR021779">
    <property type="entry name" value="DUF3344"/>
</dbReference>
<dbReference type="eggNOG" id="arCOG03551">
    <property type="taxonomic scope" value="Archaea"/>
</dbReference>
<dbReference type="Pfam" id="PF11824">
    <property type="entry name" value="DUF3344"/>
    <property type="match status" value="1"/>
</dbReference>
<dbReference type="HOGENOM" id="CLU_825416_0_0_2"/>
<dbReference type="EMBL" id="CP002117">
    <property type="protein sequence ID" value="ADN34802.1"/>
    <property type="molecule type" value="Genomic_DNA"/>
</dbReference>
<evidence type="ECO:0000259" key="1">
    <source>
        <dbReference type="Pfam" id="PF11824"/>
    </source>
</evidence>
<gene>
    <name evidence="2" type="ordered locus">Mpet_0021</name>
</gene>
<dbReference type="Proteomes" id="UP000006565">
    <property type="component" value="Chromosome"/>
</dbReference>
<feature type="domain" description="DUF3344" evidence="1">
    <location>
        <begin position="25"/>
        <end position="323"/>
    </location>
</feature>
<dbReference type="OrthoDB" id="135071at2157"/>
<reference evidence="2 3" key="1">
    <citation type="journal article" date="2010" name="Stand. Genomic Sci.">
        <title>Complete genome sequence of Methanoplanus petrolearius type strain (SEBR 4847).</title>
        <authorList>
            <person name="Brambilla E."/>
            <person name="Djao O.D."/>
            <person name="Daligault H."/>
            <person name="Lapidus A."/>
            <person name="Lucas S."/>
            <person name="Hammon N."/>
            <person name="Nolan M."/>
            <person name="Tice H."/>
            <person name="Cheng J.F."/>
            <person name="Han C."/>
            <person name="Tapia R."/>
            <person name="Goodwin L."/>
            <person name="Pitluck S."/>
            <person name="Liolios K."/>
            <person name="Ivanova N."/>
            <person name="Mavromatis K."/>
            <person name="Mikhailova N."/>
            <person name="Pati A."/>
            <person name="Chen A."/>
            <person name="Palaniappan K."/>
            <person name="Land M."/>
            <person name="Hauser L."/>
            <person name="Chang Y.J."/>
            <person name="Jeffries C.D."/>
            <person name="Rohde M."/>
            <person name="Spring S."/>
            <person name="Sikorski J."/>
            <person name="Goker M."/>
            <person name="Woyke T."/>
            <person name="Bristow J."/>
            <person name="Eisen J.A."/>
            <person name="Markowitz V."/>
            <person name="Hugenholtz P."/>
            <person name="Kyrpides N.C."/>
            <person name="Klenk H.P."/>
        </authorList>
    </citation>
    <scope>NUCLEOTIDE SEQUENCE [LARGE SCALE GENOMIC DNA]</scope>
    <source>
        <strain evidence="3">DSM 11571 / OCM 486 / SEBR 4847</strain>
    </source>
</reference>
<proteinExistence type="predicted"/>
<dbReference type="KEGG" id="mpi:Mpet_0021"/>
<dbReference type="AlphaFoldDB" id="E1RDB8"/>
<organism evidence="2 3">
    <name type="scientific">Methanolacinia petrolearia (strain DSM 11571 / OCM 486 / SEBR 4847)</name>
    <name type="common">Methanoplanus petrolearius</name>
    <dbReference type="NCBI Taxonomy" id="679926"/>
    <lineage>
        <taxon>Archaea</taxon>
        <taxon>Methanobacteriati</taxon>
        <taxon>Methanobacteriota</taxon>
        <taxon>Stenosarchaea group</taxon>
        <taxon>Methanomicrobia</taxon>
        <taxon>Methanomicrobiales</taxon>
        <taxon>Methanomicrobiaceae</taxon>
        <taxon>Methanolacinia</taxon>
    </lineage>
</organism>
<protein>
    <submittedName>
        <fullName evidence="2">Cell surface glycoprotein</fullName>
    </submittedName>
</protein>
<evidence type="ECO:0000313" key="3">
    <source>
        <dbReference type="Proteomes" id="UP000006565"/>
    </source>
</evidence>
<name>E1RDB8_METP4</name>
<accession>E1RDB8</accession>
<evidence type="ECO:0000313" key="2">
    <source>
        <dbReference type="EMBL" id="ADN34802.1"/>
    </source>
</evidence>
<sequence length="327" mass="35494" precursor="true">MSSRNLLPSAAIIFFLIFTGTVSASYSGDEPLSPVFYDELNGGYVFSTGDSIYSGQMNPGNYYNASFDIAIPSDAEPVFSRLYVYWAWSNLEKAAIYPSISISATPAGTHEFTLAERYVDSKGFVSSYDFFSGTDSYEVTGIGAGENSFSVTAGNSAADNSTFVIEGMGLLVVYESPSSPLVQIWADEGCDMLYSDYGITPEMATATAVFNGTVDTGSVKSARIELVAPSGGYTRSDIPEKNVVLFNRDTDGSLPGFLESLISAIFPGYNGKEWIDCFDSDELRQVGIESRDVGPYLKGSNNIVRVRDRGDYMLFTNAILSIEKEEK</sequence>